<evidence type="ECO:0000313" key="2">
    <source>
        <dbReference type="EMBL" id="SON77743.1"/>
    </source>
</evidence>
<organism evidence="1 3">
    <name type="scientific">Xanthomonas campestris pv. phaseoli</name>
    <dbReference type="NCBI Taxonomy" id="317013"/>
    <lineage>
        <taxon>Bacteria</taxon>
        <taxon>Pseudomonadati</taxon>
        <taxon>Pseudomonadota</taxon>
        <taxon>Gammaproteobacteria</taxon>
        <taxon>Lysobacterales</taxon>
        <taxon>Lysobacteraceae</taxon>
        <taxon>Xanthomonas</taxon>
    </lineage>
</organism>
<evidence type="ECO:0000313" key="1">
    <source>
        <dbReference type="EMBL" id="SON76553.1"/>
    </source>
</evidence>
<evidence type="ECO:0008006" key="5">
    <source>
        <dbReference type="Google" id="ProtNLM"/>
    </source>
</evidence>
<evidence type="ECO:0000313" key="3">
    <source>
        <dbReference type="Proteomes" id="UP000234166"/>
    </source>
</evidence>
<dbReference type="AlphaFoldDB" id="A0AB38DVJ4"/>
<protein>
    <recommendedName>
        <fullName evidence="5">Transposase</fullName>
    </recommendedName>
</protein>
<dbReference type="EMBL" id="OCYT01000046">
    <property type="protein sequence ID" value="SON77743.1"/>
    <property type="molecule type" value="Genomic_DNA"/>
</dbReference>
<evidence type="ECO:0000313" key="4">
    <source>
        <dbReference type="Proteomes" id="UP000234181"/>
    </source>
</evidence>
<gene>
    <name evidence="2" type="ORF">XAP6984_140002</name>
    <name evidence="1" type="ORF">XAP7430_100043</name>
</gene>
<dbReference type="Proteomes" id="UP000234166">
    <property type="component" value="Unassembled WGS sequence"/>
</dbReference>
<name>A0AB38DVJ4_XANCH</name>
<comment type="caution">
    <text evidence="1">The sequence shown here is derived from an EMBL/GenBank/DDBJ whole genome shotgun (WGS) entry which is preliminary data.</text>
</comment>
<dbReference type="Proteomes" id="UP000234181">
    <property type="component" value="Unassembled WGS sequence"/>
</dbReference>
<accession>A0AB38DVJ4</accession>
<dbReference type="EMBL" id="OCYS01000002">
    <property type="protein sequence ID" value="SON76553.1"/>
    <property type="molecule type" value="Genomic_DNA"/>
</dbReference>
<keyword evidence="4" id="KW-1185">Reference proteome</keyword>
<sequence length="59" mass="6658">MHDADIERSVLDKARRGRVQPRFARGNQLQLLRVDAVCVGRLGLATPVMTHRFLLRSCG</sequence>
<reference evidence="3 4" key="1">
    <citation type="submission" date="2017-10" db="EMBL/GenBank/DDBJ databases">
        <authorList>
            <person name="Regsiter A."/>
            <person name="William W."/>
        </authorList>
    </citation>
    <scope>NUCLEOTIDE SEQUENCE [LARGE SCALE GENOMIC DNA]</scope>
    <source>
        <strain evidence="2 4">CFBP6984</strain>
        <strain evidence="1 3">CFBP7430</strain>
    </source>
</reference>
<proteinExistence type="predicted"/>